<sequence>MAPDMKSSIRRFRISRPPTQSPTTTAATGRAGTVSRAADRAPGPACDRCRAFKKKCSRTFPVCQLCASAGQRCSFSSPVSAQHLKARVEWLSQIINSHGSAAFAGLAANIEAVETGAEVLPPALTDADTSPAADSEISAATTSGRQREVSRAEGSESARFSPSRQLSDGGTAGPQAARLVGPEPKAASTLALPADVTPRRLVHAYFSNVNRAYPFIDRAKVLHTLESCGNPLQRGSSDADATILYLVMAIGYTTIQRAGQIAEDAAAAPFHVAYKDILREFLCEDNIESLQILVLLALYSLFDPAGVSPWSIVGVVSRQAVLLGVTRKASEEASLSAQEIELRHRLYWSVYVLDRMVAASLGLPMALTDDQADVPLPGLTIEEFTSSDRASHATLLQTSRHVIRLRQLEDRILRQIHFRKPSEACTLTHADRRATIQDIQAGIENWYSNGCLISPPEPDNLPIHSSITWLSARYYHLLLLLHYPCRLDLFGPTIPRTELLRFAQKHLQSTSVLFQQRLLPLNRITLCRLFPVALVLMNGFVWCAVKGVPFPARDEVAVIASILDAFPAGWVHAQSGAALVKQFLGVVSSLHSYYEPLHFNSHSHAVRQRKESYRSLVRPLVTAMLDLVYELLGRATSFAYEESFEEDEPPAAAARLCEENMQYGTDSSVYLDRGALMEGTSLAGAEDGTSDEDIMGFGWTGLELDFL</sequence>
<feature type="compositionally biased region" description="Basic and acidic residues" evidence="8">
    <location>
        <begin position="145"/>
        <end position="156"/>
    </location>
</feature>
<keyword evidence="4" id="KW-0805">Transcription regulation</keyword>
<gene>
    <name evidence="10" type="ORF">VTK73DRAFT_5861</name>
</gene>
<keyword evidence="7" id="KW-0539">Nucleus</keyword>
<accession>A0ABR3WLI3</accession>
<keyword evidence="3" id="KW-0862">Zinc</keyword>
<name>A0ABR3WLI3_9PEZI</name>
<feature type="region of interest" description="Disordered" evidence="8">
    <location>
        <begin position="1"/>
        <end position="43"/>
    </location>
</feature>
<reference evidence="10 11" key="1">
    <citation type="journal article" date="2024" name="Commun. Biol.">
        <title>Comparative genomic analysis of thermophilic fungi reveals convergent evolutionary adaptations and gene losses.</title>
        <authorList>
            <person name="Steindorff A.S."/>
            <person name="Aguilar-Pontes M.V."/>
            <person name="Robinson A.J."/>
            <person name="Andreopoulos B."/>
            <person name="LaButti K."/>
            <person name="Kuo A."/>
            <person name="Mondo S."/>
            <person name="Riley R."/>
            <person name="Otillar R."/>
            <person name="Haridas S."/>
            <person name="Lipzen A."/>
            <person name="Grimwood J."/>
            <person name="Schmutz J."/>
            <person name="Clum A."/>
            <person name="Reid I.D."/>
            <person name="Moisan M.C."/>
            <person name="Butler G."/>
            <person name="Nguyen T.T.M."/>
            <person name="Dewar K."/>
            <person name="Conant G."/>
            <person name="Drula E."/>
            <person name="Henrissat B."/>
            <person name="Hansel C."/>
            <person name="Singer S."/>
            <person name="Hutchinson M.I."/>
            <person name="de Vries R.P."/>
            <person name="Natvig D.O."/>
            <person name="Powell A.J."/>
            <person name="Tsang A."/>
            <person name="Grigoriev I.V."/>
        </authorList>
    </citation>
    <scope>NUCLEOTIDE SEQUENCE [LARGE SCALE GENOMIC DNA]</scope>
    <source>
        <strain evidence="10 11">ATCC 24622</strain>
    </source>
</reference>
<evidence type="ECO:0000313" key="10">
    <source>
        <dbReference type="EMBL" id="KAL1864490.1"/>
    </source>
</evidence>
<feature type="region of interest" description="Disordered" evidence="8">
    <location>
        <begin position="123"/>
        <end position="178"/>
    </location>
</feature>
<dbReference type="Gene3D" id="4.10.240.10">
    <property type="entry name" value="Zn(2)-C6 fungal-type DNA-binding domain"/>
    <property type="match status" value="1"/>
</dbReference>
<keyword evidence="2" id="KW-0479">Metal-binding</keyword>
<comment type="caution">
    <text evidence="10">The sequence shown here is derived from an EMBL/GenBank/DDBJ whole genome shotgun (WGS) entry which is preliminary data.</text>
</comment>
<dbReference type="Proteomes" id="UP001586593">
    <property type="component" value="Unassembled WGS sequence"/>
</dbReference>
<dbReference type="PANTHER" id="PTHR47782:SF7">
    <property type="entry name" value="PROTEIN STB5"/>
    <property type="match status" value="1"/>
</dbReference>
<dbReference type="SUPFAM" id="SSF57701">
    <property type="entry name" value="Zn2/Cys6 DNA-binding domain"/>
    <property type="match status" value="1"/>
</dbReference>
<evidence type="ECO:0000256" key="6">
    <source>
        <dbReference type="ARBA" id="ARBA00023163"/>
    </source>
</evidence>
<keyword evidence="5" id="KW-0238">DNA-binding</keyword>
<evidence type="ECO:0000259" key="9">
    <source>
        <dbReference type="PROSITE" id="PS50048"/>
    </source>
</evidence>
<feature type="compositionally biased region" description="Low complexity" evidence="8">
    <location>
        <begin position="15"/>
        <end position="36"/>
    </location>
</feature>
<evidence type="ECO:0000256" key="8">
    <source>
        <dbReference type="SAM" id="MobiDB-lite"/>
    </source>
</evidence>
<dbReference type="SMART" id="SM00066">
    <property type="entry name" value="GAL4"/>
    <property type="match status" value="1"/>
</dbReference>
<dbReference type="Pfam" id="PF04082">
    <property type="entry name" value="Fungal_trans"/>
    <property type="match status" value="1"/>
</dbReference>
<dbReference type="InterPro" id="IPR036864">
    <property type="entry name" value="Zn2-C6_fun-type_DNA-bd_sf"/>
</dbReference>
<dbReference type="SMART" id="SM00906">
    <property type="entry name" value="Fungal_trans"/>
    <property type="match status" value="1"/>
</dbReference>
<comment type="subcellular location">
    <subcellularLocation>
        <location evidence="1">Nucleus</location>
    </subcellularLocation>
</comment>
<dbReference type="Pfam" id="PF00172">
    <property type="entry name" value="Zn_clus"/>
    <property type="match status" value="1"/>
</dbReference>
<evidence type="ECO:0000256" key="7">
    <source>
        <dbReference type="ARBA" id="ARBA00023242"/>
    </source>
</evidence>
<dbReference type="InterPro" id="IPR007219">
    <property type="entry name" value="XnlR_reg_dom"/>
</dbReference>
<dbReference type="CDD" id="cd12148">
    <property type="entry name" value="fungal_TF_MHR"/>
    <property type="match status" value="1"/>
</dbReference>
<evidence type="ECO:0000256" key="3">
    <source>
        <dbReference type="ARBA" id="ARBA00022833"/>
    </source>
</evidence>
<dbReference type="PROSITE" id="PS00463">
    <property type="entry name" value="ZN2_CY6_FUNGAL_1"/>
    <property type="match status" value="1"/>
</dbReference>
<evidence type="ECO:0000256" key="1">
    <source>
        <dbReference type="ARBA" id="ARBA00004123"/>
    </source>
</evidence>
<dbReference type="PANTHER" id="PTHR47782">
    <property type="entry name" value="ZN(II)2CYS6 TRANSCRIPTION FACTOR (EUROFUNG)-RELATED"/>
    <property type="match status" value="1"/>
</dbReference>
<evidence type="ECO:0000256" key="2">
    <source>
        <dbReference type="ARBA" id="ARBA00022723"/>
    </source>
</evidence>
<feature type="compositionally biased region" description="Polar residues" evidence="8">
    <location>
        <begin position="158"/>
        <end position="168"/>
    </location>
</feature>
<evidence type="ECO:0000313" key="11">
    <source>
        <dbReference type="Proteomes" id="UP001586593"/>
    </source>
</evidence>
<evidence type="ECO:0000256" key="4">
    <source>
        <dbReference type="ARBA" id="ARBA00023015"/>
    </source>
</evidence>
<dbReference type="EMBL" id="JAZHXJ010000329">
    <property type="protein sequence ID" value="KAL1864490.1"/>
    <property type="molecule type" value="Genomic_DNA"/>
</dbReference>
<organism evidence="10 11">
    <name type="scientific">Phialemonium thermophilum</name>
    <dbReference type="NCBI Taxonomy" id="223376"/>
    <lineage>
        <taxon>Eukaryota</taxon>
        <taxon>Fungi</taxon>
        <taxon>Dikarya</taxon>
        <taxon>Ascomycota</taxon>
        <taxon>Pezizomycotina</taxon>
        <taxon>Sordariomycetes</taxon>
        <taxon>Sordariomycetidae</taxon>
        <taxon>Cephalothecales</taxon>
        <taxon>Cephalothecaceae</taxon>
        <taxon>Phialemonium</taxon>
    </lineage>
</organism>
<feature type="domain" description="Zn(2)-C6 fungal-type" evidence="9">
    <location>
        <begin position="45"/>
        <end position="75"/>
    </location>
</feature>
<keyword evidence="6" id="KW-0804">Transcription</keyword>
<dbReference type="PROSITE" id="PS50048">
    <property type="entry name" value="ZN2_CY6_FUNGAL_2"/>
    <property type="match status" value="1"/>
</dbReference>
<proteinExistence type="predicted"/>
<evidence type="ECO:0000256" key="5">
    <source>
        <dbReference type="ARBA" id="ARBA00023125"/>
    </source>
</evidence>
<dbReference type="InterPro" id="IPR052202">
    <property type="entry name" value="Yeast_MetPath_Reg"/>
</dbReference>
<dbReference type="CDD" id="cd00067">
    <property type="entry name" value="GAL4"/>
    <property type="match status" value="1"/>
</dbReference>
<protein>
    <recommendedName>
        <fullName evidence="9">Zn(2)-C6 fungal-type domain-containing protein</fullName>
    </recommendedName>
</protein>
<dbReference type="InterPro" id="IPR001138">
    <property type="entry name" value="Zn2Cys6_DnaBD"/>
</dbReference>
<keyword evidence="11" id="KW-1185">Reference proteome</keyword>